<sequence length="47" mass="5145">MAGFTPSGRYMMVGGHKGHLAIVDMKQISLIKEFQEVEYSGGGIPLY</sequence>
<reference evidence="1 2" key="1">
    <citation type="journal article" date="2018" name="Nat. Genet.">
        <title>The Rosa genome provides new insights in the design of modern roses.</title>
        <authorList>
            <person name="Bendahmane M."/>
        </authorList>
    </citation>
    <scope>NUCLEOTIDE SEQUENCE [LARGE SCALE GENOMIC DNA]</scope>
    <source>
        <strain evidence="2">cv. Old Blush</strain>
    </source>
</reference>
<dbReference type="Gramene" id="PRQ38521">
    <property type="protein sequence ID" value="PRQ38521"/>
    <property type="gene ID" value="RchiOBHm_Chr4g0414881"/>
</dbReference>
<protein>
    <recommendedName>
        <fullName evidence="3">Transcription factor WD40-like family</fullName>
    </recommendedName>
</protein>
<accession>A0A2P6QWI8</accession>
<name>A0A2P6QWI8_ROSCH</name>
<dbReference type="Proteomes" id="UP000238479">
    <property type="component" value="Chromosome 4"/>
</dbReference>
<keyword evidence="2" id="KW-1185">Reference proteome</keyword>
<proteinExistence type="predicted"/>
<evidence type="ECO:0000313" key="2">
    <source>
        <dbReference type="Proteomes" id="UP000238479"/>
    </source>
</evidence>
<dbReference type="EMBL" id="PDCK01000042">
    <property type="protein sequence ID" value="PRQ38521.1"/>
    <property type="molecule type" value="Genomic_DNA"/>
</dbReference>
<gene>
    <name evidence="1" type="ORF">RchiOBHm_Chr4g0414881</name>
</gene>
<evidence type="ECO:0000313" key="1">
    <source>
        <dbReference type="EMBL" id="PRQ38521.1"/>
    </source>
</evidence>
<dbReference type="AlphaFoldDB" id="A0A2P6QWI8"/>
<evidence type="ECO:0008006" key="3">
    <source>
        <dbReference type="Google" id="ProtNLM"/>
    </source>
</evidence>
<comment type="caution">
    <text evidence="1">The sequence shown here is derived from an EMBL/GenBank/DDBJ whole genome shotgun (WGS) entry which is preliminary data.</text>
</comment>
<organism evidence="1 2">
    <name type="scientific">Rosa chinensis</name>
    <name type="common">China rose</name>
    <dbReference type="NCBI Taxonomy" id="74649"/>
    <lineage>
        <taxon>Eukaryota</taxon>
        <taxon>Viridiplantae</taxon>
        <taxon>Streptophyta</taxon>
        <taxon>Embryophyta</taxon>
        <taxon>Tracheophyta</taxon>
        <taxon>Spermatophyta</taxon>
        <taxon>Magnoliopsida</taxon>
        <taxon>eudicotyledons</taxon>
        <taxon>Gunneridae</taxon>
        <taxon>Pentapetalae</taxon>
        <taxon>rosids</taxon>
        <taxon>fabids</taxon>
        <taxon>Rosales</taxon>
        <taxon>Rosaceae</taxon>
        <taxon>Rosoideae</taxon>
        <taxon>Rosoideae incertae sedis</taxon>
        <taxon>Rosa</taxon>
    </lineage>
</organism>